<feature type="domain" description="GLUG" evidence="3">
    <location>
        <begin position="207"/>
        <end position="232"/>
    </location>
</feature>
<dbReference type="RefSeq" id="WP_248835822.1">
    <property type="nucleotide sequence ID" value="NZ_JAJEQE010000048.1"/>
</dbReference>
<dbReference type="InterPro" id="IPR026906">
    <property type="entry name" value="LRR_5"/>
</dbReference>
<feature type="signal peptide" evidence="2">
    <location>
        <begin position="1"/>
        <end position="25"/>
    </location>
</feature>
<evidence type="ECO:0000259" key="3">
    <source>
        <dbReference type="Pfam" id="PF07581"/>
    </source>
</evidence>
<protein>
    <submittedName>
        <fullName evidence="4">Leucine-rich repeat domain-containing protein</fullName>
    </submittedName>
</protein>
<feature type="chain" id="PRO_5046033412" evidence="2">
    <location>
        <begin position="26"/>
        <end position="679"/>
    </location>
</feature>
<dbReference type="Gene3D" id="1.20.1270.90">
    <property type="entry name" value="AF1782-like"/>
    <property type="match status" value="1"/>
</dbReference>
<dbReference type="Gene3D" id="2.160.20.110">
    <property type="match status" value="1"/>
</dbReference>
<dbReference type="Pfam" id="PF07581">
    <property type="entry name" value="Glug"/>
    <property type="match status" value="1"/>
</dbReference>
<dbReference type="InterPro" id="IPR032675">
    <property type="entry name" value="LRR_dom_sf"/>
</dbReference>
<keyword evidence="2" id="KW-0732">Signal</keyword>
<dbReference type="Gene3D" id="3.80.10.10">
    <property type="entry name" value="Ribonuclease Inhibitor"/>
    <property type="match status" value="1"/>
</dbReference>
<gene>
    <name evidence="4" type="ORF">LKD42_11825</name>
</gene>
<dbReference type="InterPro" id="IPR011493">
    <property type="entry name" value="GLUG"/>
</dbReference>
<sequence>MKKQLLSFMLILCLVMSLVPVTALAEENGQESKTVITAVDELLQFAKDVNAGKYDNRTNAVVSLEADLDLTGVEWTPIGCTNDEGDVEHYFSGKFYGNGHSISNIDYASMYGKEDIGGLFGFLGGAEISGLTLKGNIDDAGEGYVFLGTLAGYTDGAKISDCISEVVFNNHDKYINGTFGLCGYAENTVIEYCQNKGNITITNDVSSFYVGGIAGMVMGTSEIRYCSNSGDIKSYAPQTGGIAGQISGTAKIINCCSTGKLTPLGKGITDMGGIVGVVGTNSKDGSDNTVSHCYFGGEIDLTQYTATLPYKRFGAIAGKKDSSDKALATFENNFFAETENVSACANKDGAGTAKTIEYMKTEDFYNEISAAGGIYRFSQGETPLLPNVKYSVFFTVTPSGLTGAVIKVNGQETANSSELEAGTYPVEITADNCETLNTEITITADTATHTQTFTLTYKDADYKKVDEAIEKANALKKDDYKEFSAVQEAIDKVIRGKNITEQAEVDQMAKAIEDAIAALEKKPVETEESQTPETPSQAPDQNKNKIGIFTYRITGKNTAKMITSTVNGDKKKNLRIFSTVKLNGKKYKVTSVAKNALKGNKKVRTLVVGKTTEKIGKSAFQNCKNLKKIIIKSKNLKKIGSNAFKGISKNAVVKVPKSKKKLYTKLLRASGLPKSVKIK</sequence>
<organism evidence="4 5">
    <name type="scientific">Hominisplanchenecus faecis</name>
    <dbReference type="NCBI Taxonomy" id="2885351"/>
    <lineage>
        <taxon>Bacteria</taxon>
        <taxon>Bacillati</taxon>
        <taxon>Bacillota</taxon>
        <taxon>Clostridia</taxon>
        <taxon>Lachnospirales</taxon>
        <taxon>Lachnospiraceae</taxon>
        <taxon>Hominisplanchenecus</taxon>
    </lineage>
</organism>
<evidence type="ECO:0000256" key="1">
    <source>
        <dbReference type="SAM" id="MobiDB-lite"/>
    </source>
</evidence>
<keyword evidence="5" id="KW-1185">Reference proteome</keyword>
<proteinExistence type="predicted"/>
<dbReference type="Proteomes" id="UP001299235">
    <property type="component" value="Unassembled WGS sequence"/>
</dbReference>
<name>A0ABS8F0P2_9FIRM</name>
<feature type="region of interest" description="Disordered" evidence="1">
    <location>
        <begin position="523"/>
        <end position="542"/>
    </location>
</feature>
<evidence type="ECO:0000313" key="4">
    <source>
        <dbReference type="EMBL" id="MCC2149929.1"/>
    </source>
</evidence>
<dbReference type="EMBL" id="JAJEQE010000048">
    <property type="protein sequence ID" value="MCC2149929.1"/>
    <property type="molecule type" value="Genomic_DNA"/>
</dbReference>
<accession>A0ABS8F0P2</accession>
<evidence type="ECO:0000256" key="2">
    <source>
        <dbReference type="SAM" id="SignalP"/>
    </source>
</evidence>
<dbReference type="Pfam" id="PF13306">
    <property type="entry name" value="LRR_5"/>
    <property type="match status" value="1"/>
</dbReference>
<comment type="caution">
    <text evidence="4">The sequence shown here is derived from an EMBL/GenBank/DDBJ whole genome shotgun (WGS) entry which is preliminary data.</text>
</comment>
<evidence type="ECO:0000313" key="5">
    <source>
        <dbReference type="Proteomes" id="UP001299235"/>
    </source>
</evidence>
<reference evidence="4 5" key="1">
    <citation type="submission" date="2021-10" db="EMBL/GenBank/DDBJ databases">
        <title>Anaerobic single-cell dispensing facilitates the cultivation of human gut bacteria.</title>
        <authorList>
            <person name="Afrizal A."/>
        </authorList>
    </citation>
    <scope>NUCLEOTIDE SEQUENCE [LARGE SCALE GENOMIC DNA]</scope>
    <source>
        <strain evidence="4 5">CLA-AA-H246</strain>
    </source>
</reference>